<dbReference type="AlphaFoldDB" id="A0A7C1XGF2"/>
<gene>
    <name evidence="1" type="ORF">ENP47_06215</name>
</gene>
<reference evidence="1" key="1">
    <citation type="journal article" date="2020" name="mSystems">
        <title>Genome- and Community-Level Interaction Insights into Carbon Utilization and Element Cycling Functions of Hydrothermarchaeota in Hydrothermal Sediment.</title>
        <authorList>
            <person name="Zhou Z."/>
            <person name="Liu Y."/>
            <person name="Xu W."/>
            <person name="Pan J."/>
            <person name="Luo Z.H."/>
            <person name="Li M."/>
        </authorList>
    </citation>
    <scope>NUCLEOTIDE SEQUENCE [LARGE SCALE GENOMIC DNA]</scope>
    <source>
        <strain evidence="1">SpSt-222</strain>
    </source>
</reference>
<dbReference type="EMBL" id="DSJL01000011">
    <property type="protein sequence ID" value="HEF65171.1"/>
    <property type="molecule type" value="Genomic_DNA"/>
</dbReference>
<accession>A0A7C1XGF2</accession>
<sequence length="528" mass="58646">MPDRRERQPATQAAPYQKRRQGTNLAFAVILVGLVAEVLVLYGPALRFSFLLDDSYDLVIVRQTSYRELLLRPLPGFSYYRPLSFALYKLVHDLWGETEPWHYHLLSVSLHALNTLLLALLIRKVAGIVAAALSASLFAAFPFAYQAVQIACSLPHLLVTSAMLGTLVLWEQGMEQPGRTRRLLRCSATAMALAAPGFHETGVLTGTLVILWTALRSRVGWRQVLPAQSGWLSVVLLGNGIYLALWFWGFDKPGGRPVTLLDRLENLVFWSQATTYPLTRQLTTLLDIDWLARHSWQVVIGTALIGGTVALIIHALGTQLRLALGTLGFGLLTFLPAMLFLPYHGYIEDGPRLLYPAAPAIAAFWGLLPRAGWHWRRARWLGVSFGILVIVVTLTQSIVFIQRRNELGLLASHAQETVVATARANPHWPLVVVNAPAWLALHHYEYPLGHFGMNAQPEYLGFEALLEARLGWRQPVQSLVIGSPPAREWYTSGPHGQPGNQAELSALQMSGWVIRNIQPLNHTQGHAA</sequence>
<evidence type="ECO:0008006" key="2">
    <source>
        <dbReference type="Google" id="ProtNLM"/>
    </source>
</evidence>
<comment type="caution">
    <text evidence="1">The sequence shown here is derived from an EMBL/GenBank/DDBJ whole genome shotgun (WGS) entry which is preliminary data.</text>
</comment>
<proteinExistence type="predicted"/>
<organism evidence="1">
    <name type="scientific">Thermomicrobium roseum</name>
    <dbReference type="NCBI Taxonomy" id="500"/>
    <lineage>
        <taxon>Bacteria</taxon>
        <taxon>Pseudomonadati</taxon>
        <taxon>Thermomicrobiota</taxon>
        <taxon>Thermomicrobia</taxon>
        <taxon>Thermomicrobiales</taxon>
        <taxon>Thermomicrobiaceae</taxon>
        <taxon>Thermomicrobium</taxon>
    </lineage>
</organism>
<evidence type="ECO:0000313" key="1">
    <source>
        <dbReference type="EMBL" id="HEF65171.1"/>
    </source>
</evidence>
<protein>
    <recommendedName>
        <fullName evidence="2">Glycosyltransferase RgtA/B/C/D-like domain-containing protein</fullName>
    </recommendedName>
</protein>
<name>A0A7C1XGF2_THERO</name>